<dbReference type="GO" id="GO:0097254">
    <property type="term" value="P:renal tubular secretion"/>
    <property type="evidence" value="ECO:0007669"/>
    <property type="project" value="UniProtKB-ARBA"/>
</dbReference>
<keyword evidence="5 18" id="KW-0812">Transmembrane</keyword>
<name>A0A482WW87_LAOST</name>
<dbReference type="GO" id="GO:0090374">
    <property type="term" value="P:oligopeptide export from mitochondrion"/>
    <property type="evidence" value="ECO:0007669"/>
    <property type="project" value="TreeGrafter"/>
</dbReference>
<evidence type="ECO:0000256" key="16">
    <source>
        <dbReference type="ARBA" id="ARBA00034018"/>
    </source>
</evidence>
<dbReference type="PROSITE" id="PS50929">
    <property type="entry name" value="ABC_TM1F"/>
    <property type="match status" value="1"/>
</dbReference>
<feature type="region of interest" description="Disordered" evidence="17">
    <location>
        <begin position="719"/>
        <end position="819"/>
    </location>
</feature>
<evidence type="ECO:0000256" key="11">
    <source>
        <dbReference type="ARBA" id="ARBA00022967"/>
    </source>
</evidence>
<dbReference type="SUPFAM" id="SSF90123">
    <property type="entry name" value="ABC transporter transmembrane region"/>
    <property type="match status" value="1"/>
</dbReference>
<dbReference type="InterPro" id="IPR037093">
    <property type="entry name" value="PHAT_dom_sf"/>
</dbReference>
<dbReference type="GO" id="GO:0016887">
    <property type="term" value="F:ATP hydrolysis activity"/>
    <property type="evidence" value="ECO:0007669"/>
    <property type="project" value="InterPro"/>
</dbReference>
<dbReference type="FunCoup" id="A0A482WW87">
    <property type="interactions" value="755"/>
</dbReference>
<dbReference type="Gene3D" id="1.25.40.170">
    <property type="entry name" value="Smaug, PHAT domain"/>
    <property type="match status" value="1"/>
</dbReference>
<dbReference type="InterPro" id="IPR013761">
    <property type="entry name" value="SAM/pointed_sf"/>
</dbReference>
<accession>A0A482WW87</accession>
<keyword evidence="10" id="KW-0809">Transit peptide</keyword>
<dbReference type="InterPro" id="IPR003439">
    <property type="entry name" value="ABC_transporter-like_ATP-bd"/>
</dbReference>
<evidence type="ECO:0000256" key="4">
    <source>
        <dbReference type="ARBA" id="ARBA00022448"/>
    </source>
</evidence>
<dbReference type="EC" id="7.6.2.2" evidence="3"/>
<dbReference type="Pfam" id="PF00005">
    <property type="entry name" value="ABC_tran"/>
    <property type="match status" value="1"/>
</dbReference>
<keyword evidence="22" id="KW-1185">Reference proteome</keyword>
<dbReference type="InterPro" id="IPR003593">
    <property type="entry name" value="AAA+_ATPase"/>
</dbReference>
<dbReference type="GO" id="GO:0008559">
    <property type="term" value="F:ABC-type xenobiotic transporter activity"/>
    <property type="evidence" value="ECO:0007669"/>
    <property type="project" value="UniProtKB-EC"/>
</dbReference>
<evidence type="ECO:0000256" key="6">
    <source>
        <dbReference type="ARBA" id="ARBA00022737"/>
    </source>
</evidence>
<feature type="compositionally biased region" description="Low complexity" evidence="17">
    <location>
        <begin position="733"/>
        <end position="743"/>
    </location>
</feature>
<dbReference type="Gene3D" id="3.40.50.300">
    <property type="entry name" value="P-loop containing nucleotide triphosphate hydrolases"/>
    <property type="match status" value="1"/>
</dbReference>
<evidence type="ECO:0000256" key="1">
    <source>
        <dbReference type="ARBA" id="ARBA00004141"/>
    </source>
</evidence>
<dbReference type="Gene3D" id="1.10.150.50">
    <property type="entry name" value="Transcription Factor, Ets-1"/>
    <property type="match status" value="1"/>
</dbReference>
<comment type="subcellular location">
    <subcellularLocation>
        <location evidence="1">Membrane</location>
        <topology evidence="1">Multi-pass membrane protein</topology>
    </subcellularLocation>
</comment>
<keyword evidence="12 18" id="KW-1133">Transmembrane helix</keyword>
<evidence type="ECO:0000313" key="21">
    <source>
        <dbReference type="EMBL" id="RZF37738.1"/>
    </source>
</evidence>
<sequence>MKCGIFPSIVFNSRSKLKMIFLPIRTMSWASRQQGRPINSRTPVLSGVIGAILCRQCQHCARPNLFLLQQNTSRLHGSVANSSYLFSNRLLVHPRRYVSSRTVLDAAAKPQKISLAGREMKRLLSLAKREKWNLTSGIFLLLISSAITMSVPFALGKVIDLIYTTDVVKMKENLLKLSILLFGVFLVGALCNFGRVYLMNVSGHRITRDLREKVFRSIMKQDIAFFDSNKTGELINRLSADTALVSQCVTMNISDGLRSTVMACAGVSMMFYMSTELALVGLGIVPPVAALAIVYGRFVRNITKSVQEALAESTQVAEERISNIRTVKAFSQERKEIQAYSEKMDKVLNLSIRESLARGGFFGMTGFSGNVIILTVLYYGVSMVAKQEFTVGNLSAFLWYAAYVGVSLGGLSSFYAEMNKGLGASTRLWELIDQVPGIQDSGGIIPSEPLRGDIKFKNITFSYPNRPESRILNDFNLNVDSGSIIAVVGHSGSGKSTLFSLLIRLYDPSSGVVLVDGMPLQSFNLSWLRSHIGVVSQEPVLFSGTIRENIAYGADDPSSLSMEDIELAAAEANAYDFITKDFPEGFETRVGERGIMLSGGQKQRVAIARALVKNPRILLLDEATSALDAESEHLVQEALERIMKGRTVLTIAHRLSTIKNAGFVGSLLLERKEVAMAQLLLHLPLLRPDNYEAKQRQFEHWRKALGELIIMNGNTNQPCQASPASVSAPINVSDSTTTSSGDGAFQQKTRRSNSLTPPFAITPPNESTSQDDMVQEKARRFSLSSDREVQSAGPPLSPQSSQASSGSGSEVHLDDLKPNDNPGMKDLHCWLKSLRLHKYATHLSTLTYDQMMALNEETFDQIIPAKVTQGARRKMLLSITKLRERYGILCKLEQDVINNGNLLIATEELKSILESPLRAAPDEEKETVDDIPFHFTKVLGKVCTQLIVNGLRDDDSIYRFKKSAGCNVEARGVC</sequence>
<dbReference type="GO" id="GO:0005524">
    <property type="term" value="F:ATP binding"/>
    <property type="evidence" value="ECO:0007669"/>
    <property type="project" value="UniProtKB-KW"/>
</dbReference>
<dbReference type="SUPFAM" id="SSF52540">
    <property type="entry name" value="P-loop containing nucleoside triphosphate hydrolases"/>
    <property type="match status" value="1"/>
</dbReference>
<dbReference type="FunFam" id="1.20.1560.10:FF:000048">
    <property type="entry name" value="ATP-binding cassette sub-family B member 10, mitochondrial"/>
    <property type="match status" value="1"/>
</dbReference>
<dbReference type="InParanoid" id="A0A482WW87"/>
<feature type="transmembrane region" description="Helical" evidence="18">
    <location>
        <begin position="361"/>
        <end position="385"/>
    </location>
</feature>
<protein>
    <recommendedName>
        <fullName evidence="3">ABC-type xenobiotic transporter</fullName>
        <ecNumber evidence="3">7.6.2.2</ecNumber>
    </recommendedName>
</protein>
<dbReference type="FunFam" id="3.40.50.300:FF:000479">
    <property type="entry name" value="Multidrug resistance protein 1A"/>
    <property type="match status" value="1"/>
</dbReference>
<dbReference type="InterPro" id="IPR011527">
    <property type="entry name" value="ABC1_TM_dom"/>
</dbReference>
<dbReference type="PROSITE" id="PS50893">
    <property type="entry name" value="ABC_TRANSPORTER_2"/>
    <property type="match status" value="1"/>
</dbReference>
<dbReference type="PROSITE" id="PS00211">
    <property type="entry name" value="ABC_TRANSPORTER_1"/>
    <property type="match status" value="1"/>
</dbReference>
<dbReference type="PANTHER" id="PTHR43394">
    <property type="entry name" value="ATP-DEPENDENT PERMEASE MDL1, MITOCHONDRIAL"/>
    <property type="match status" value="1"/>
</dbReference>
<dbReference type="STRING" id="195883.A0A482WW87"/>
<dbReference type="InterPro" id="IPR027417">
    <property type="entry name" value="P-loop_NTPase"/>
</dbReference>
<dbReference type="CDD" id="cd18573">
    <property type="entry name" value="ABC_6TM_ABCB10_like"/>
    <property type="match status" value="1"/>
</dbReference>
<comment type="caution">
    <text evidence="21">The sequence shown here is derived from an EMBL/GenBank/DDBJ whole genome shotgun (WGS) entry which is preliminary data.</text>
</comment>
<evidence type="ECO:0000256" key="7">
    <source>
        <dbReference type="ARBA" id="ARBA00022741"/>
    </source>
</evidence>
<dbReference type="InterPro" id="IPR036640">
    <property type="entry name" value="ABC1_TM_sf"/>
</dbReference>
<dbReference type="Pfam" id="PF00664">
    <property type="entry name" value="ABC_membrane"/>
    <property type="match status" value="1"/>
</dbReference>
<evidence type="ECO:0000256" key="9">
    <source>
        <dbReference type="ARBA" id="ARBA00022840"/>
    </source>
</evidence>
<evidence type="ECO:0000256" key="17">
    <source>
        <dbReference type="SAM" id="MobiDB-lite"/>
    </source>
</evidence>
<keyword evidence="4" id="KW-0813">Transport</keyword>
<dbReference type="Proteomes" id="UP000291343">
    <property type="component" value="Unassembled WGS sequence"/>
</dbReference>
<dbReference type="GO" id="GO:0003723">
    <property type="term" value="F:RNA binding"/>
    <property type="evidence" value="ECO:0007669"/>
    <property type="project" value="InterPro"/>
</dbReference>
<feature type="compositionally biased region" description="Low complexity" evidence="17">
    <location>
        <begin position="790"/>
        <end position="809"/>
    </location>
</feature>
<evidence type="ECO:0000256" key="8">
    <source>
        <dbReference type="ARBA" id="ARBA00022792"/>
    </source>
</evidence>
<evidence type="ECO:0000256" key="18">
    <source>
        <dbReference type="SAM" id="Phobius"/>
    </source>
</evidence>
<evidence type="ECO:0000313" key="22">
    <source>
        <dbReference type="Proteomes" id="UP000291343"/>
    </source>
</evidence>
<dbReference type="InterPro" id="IPR039421">
    <property type="entry name" value="Type_1_exporter"/>
</dbReference>
<dbReference type="GO" id="GO:0015421">
    <property type="term" value="F:ABC-type oligopeptide transporter activity"/>
    <property type="evidence" value="ECO:0007669"/>
    <property type="project" value="TreeGrafter"/>
</dbReference>
<feature type="compositionally biased region" description="Polar residues" evidence="17">
    <location>
        <begin position="719"/>
        <end position="732"/>
    </location>
</feature>
<dbReference type="SUPFAM" id="SSF47769">
    <property type="entry name" value="SAM/Pointed domain"/>
    <property type="match status" value="1"/>
</dbReference>
<comment type="catalytic activity">
    <reaction evidence="16">
        <text>ATP + H2O + xenobioticSide 1 = ADP + phosphate + xenobioticSide 2.</text>
        <dbReference type="EC" id="7.6.2.2"/>
    </reaction>
</comment>
<comment type="similarity">
    <text evidence="2">Belongs to the ABC transporter superfamily. ABCB family. Multidrug resistance exporter (TC 3.A.1.201) subfamily.</text>
</comment>
<feature type="transmembrane region" description="Helical" evidence="18">
    <location>
        <begin position="132"/>
        <end position="155"/>
    </location>
</feature>
<keyword evidence="14 18" id="KW-0472">Membrane</keyword>
<evidence type="ECO:0000256" key="2">
    <source>
        <dbReference type="ARBA" id="ARBA00007577"/>
    </source>
</evidence>
<feature type="compositionally biased region" description="Basic and acidic residues" evidence="17">
    <location>
        <begin position="774"/>
        <end position="789"/>
    </location>
</feature>
<keyword evidence="11" id="KW-1278">Translocase</keyword>
<evidence type="ECO:0000256" key="12">
    <source>
        <dbReference type="ARBA" id="ARBA00022989"/>
    </source>
</evidence>
<feature type="transmembrane region" description="Helical" evidence="18">
    <location>
        <begin position="397"/>
        <end position="416"/>
    </location>
</feature>
<evidence type="ECO:0000256" key="10">
    <source>
        <dbReference type="ARBA" id="ARBA00022946"/>
    </source>
</evidence>
<keyword evidence="6" id="KW-0677">Repeat</keyword>
<organism evidence="21 22">
    <name type="scientific">Laodelphax striatellus</name>
    <name type="common">Small brown planthopper</name>
    <name type="synonym">Delphax striatella</name>
    <dbReference type="NCBI Taxonomy" id="195883"/>
    <lineage>
        <taxon>Eukaryota</taxon>
        <taxon>Metazoa</taxon>
        <taxon>Ecdysozoa</taxon>
        <taxon>Arthropoda</taxon>
        <taxon>Hexapoda</taxon>
        <taxon>Insecta</taxon>
        <taxon>Pterygota</taxon>
        <taxon>Neoptera</taxon>
        <taxon>Paraneoptera</taxon>
        <taxon>Hemiptera</taxon>
        <taxon>Auchenorrhyncha</taxon>
        <taxon>Fulgoroidea</taxon>
        <taxon>Delphacidae</taxon>
        <taxon>Criomorphinae</taxon>
        <taxon>Laodelphax</taxon>
    </lineage>
</organism>
<feature type="transmembrane region" description="Helical" evidence="18">
    <location>
        <begin position="279"/>
        <end position="298"/>
    </location>
</feature>
<evidence type="ECO:0000256" key="3">
    <source>
        <dbReference type="ARBA" id="ARBA00012191"/>
    </source>
</evidence>
<dbReference type="InterPro" id="IPR017871">
    <property type="entry name" value="ABC_transporter-like_CS"/>
</dbReference>
<proteinExistence type="inferred from homology"/>
<dbReference type="GO" id="GO:0017085">
    <property type="term" value="P:response to insecticide"/>
    <property type="evidence" value="ECO:0007669"/>
    <property type="project" value="UniProtKB-ARBA"/>
</dbReference>
<keyword evidence="15" id="KW-0325">Glycoprotein</keyword>
<evidence type="ECO:0000256" key="15">
    <source>
        <dbReference type="ARBA" id="ARBA00023180"/>
    </source>
</evidence>
<evidence type="ECO:0000256" key="5">
    <source>
        <dbReference type="ARBA" id="ARBA00022692"/>
    </source>
</evidence>
<keyword evidence="7" id="KW-0547">Nucleotide-binding</keyword>
<evidence type="ECO:0000259" key="20">
    <source>
        <dbReference type="PROSITE" id="PS50929"/>
    </source>
</evidence>
<feature type="domain" description="ABC transmembrane type-1" evidence="20">
    <location>
        <begin position="137"/>
        <end position="420"/>
    </location>
</feature>
<dbReference type="SMART" id="SM00382">
    <property type="entry name" value="AAA"/>
    <property type="match status" value="1"/>
</dbReference>
<dbReference type="OrthoDB" id="6500128at2759"/>
<gene>
    <name evidence="21" type="ORF">LSTR_LSTR003149</name>
</gene>
<keyword evidence="13" id="KW-0496">Mitochondrion</keyword>
<keyword evidence="8" id="KW-0999">Mitochondrion inner membrane</keyword>
<evidence type="ECO:0000259" key="19">
    <source>
        <dbReference type="PROSITE" id="PS50893"/>
    </source>
</evidence>
<dbReference type="GO" id="GO:0005743">
    <property type="term" value="C:mitochondrial inner membrane"/>
    <property type="evidence" value="ECO:0007669"/>
    <property type="project" value="TreeGrafter"/>
</dbReference>
<dbReference type="AlphaFoldDB" id="A0A482WW87"/>
<evidence type="ECO:0000256" key="14">
    <source>
        <dbReference type="ARBA" id="ARBA00023136"/>
    </source>
</evidence>
<dbReference type="Gene3D" id="1.20.1560.10">
    <property type="entry name" value="ABC transporter type 1, transmembrane domain"/>
    <property type="match status" value="1"/>
</dbReference>
<feature type="domain" description="ABC transporter" evidence="19">
    <location>
        <begin position="454"/>
        <end position="713"/>
    </location>
</feature>
<dbReference type="SMR" id="A0A482WW87"/>
<feature type="transmembrane region" description="Helical" evidence="18">
    <location>
        <begin position="175"/>
        <end position="198"/>
    </location>
</feature>
<dbReference type="GO" id="GO:0030371">
    <property type="term" value="F:translation repressor activity"/>
    <property type="evidence" value="ECO:0007669"/>
    <property type="project" value="InterPro"/>
</dbReference>
<reference evidence="21 22" key="1">
    <citation type="journal article" date="2017" name="Gigascience">
        <title>Genome sequence of the small brown planthopper, Laodelphax striatellus.</title>
        <authorList>
            <person name="Zhu J."/>
            <person name="Jiang F."/>
            <person name="Wang X."/>
            <person name="Yang P."/>
            <person name="Bao Y."/>
            <person name="Zhao W."/>
            <person name="Wang W."/>
            <person name="Lu H."/>
            <person name="Wang Q."/>
            <person name="Cui N."/>
            <person name="Li J."/>
            <person name="Chen X."/>
            <person name="Luo L."/>
            <person name="Yu J."/>
            <person name="Kang L."/>
            <person name="Cui F."/>
        </authorList>
    </citation>
    <scope>NUCLEOTIDE SEQUENCE [LARGE SCALE GENOMIC DNA]</scope>
    <source>
        <strain evidence="21">Lst14</strain>
    </source>
</reference>
<evidence type="ECO:0000256" key="13">
    <source>
        <dbReference type="ARBA" id="ARBA00023128"/>
    </source>
</evidence>
<dbReference type="PANTHER" id="PTHR43394:SF1">
    <property type="entry name" value="ATP-BINDING CASSETTE SUB-FAMILY B MEMBER 10, MITOCHONDRIAL"/>
    <property type="match status" value="1"/>
</dbReference>
<dbReference type="EMBL" id="QKKF02023479">
    <property type="protein sequence ID" value="RZF37738.1"/>
    <property type="molecule type" value="Genomic_DNA"/>
</dbReference>
<keyword evidence="9" id="KW-0067">ATP-binding</keyword>